<evidence type="ECO:0000313" key="2">
    <source>
        <dbReference type="WBParaSite" id="JU765_v2.g4386.t2"/>
    </source>
</evidence>
<organism evidence="1 2">
    <name type="scientific">Panagrolaimus sp. JU765</name>
    <dbReference type="NCBI Taxonomy" id="591449"/>
    <lineage>
        <taxon>Eukaryota</taxon>
        <taxon>Metazoa</taxon>
        <taxon>Ecdysozoa</taxon>
        <taxon>Nematoda</taxon>
        <taxon>Chromadorea</taxon>
        <taxon>Rhabditida</taxon>
        <taxon>Tylenchina</taxon>
        <taxon>Panagrolaimomorpha</taxon>
        <taxon>Panagrolaimoidea</taxon>
        <taxon>Panagrolaimidae</taxon>
        <taxon>Panagrolaimus</taxon>
    </lineage>
</organism>
<name>A0AC34R8P3_9BILA</name>
<evidence type="ECO:0000313" key="1">
    <source>
        <dbReference type="Proteomes" id="UP000887576"/>
    </source>
</evidence>
<accession>A0AC34R8P3</accession>
<proteinExistence type="predicted"/>
<sequence length="463" mass="53109">MAKTRVLSFIAPIYSIILFIVGSSVMNRHSAGNERSLLVNHPNITQRRKTTSSTKLSQLFGKESENERLNSLLNGLDELSIASRLITKTAEAQRRGTDQLARWAHKSKNAAIDDVMQKTNQIFHMYADKQAQFARDYEHFLMQLRKIIESEKMVKECEAEVKILSEKEKKIKKELQKGGKKMVKECEAEVKILSEKEKKIKKELQKGGSLFSKKKNSDILILKEQLDRTMLDKQLCERKLQETRAEAEVIKMFRFRHGMMGIADSYRNLATNTQAMFDCHREITEMVPAISTQDVNTMFYEGIPVTRERMENLRRSLDSELPIVYNPPSARRSEPIRSYRNENYGNNNMGTPPPPYTPTAPLQTEFNDSRIIQRIDETPRRLPQRRRYEINSNIITCNPGGLSSSSSSDESSPSNIPQPRLYPSLDEPDSCPLKNYGLINRPAYDSCPLKNYGLINRPAYGVH</sequence>
<reference evidence="2" key="1">
    <citation type="submission" date="2022-11" db="UniProtKB">
        <authorList>
            <consortium name="WormBaseParasite"/>
        </authorList>
    </citation>
    <scope>IDENTIFICATION</scope>
</reference>
<dbReference type="Proteomes" id="UP000887576">
    <property type="component" value="Unplaced"/>
</dbReference>
<dbReference type="WBParaSite" id="JU765_v2.g4386.t2">
    <property type="protein sequence ID" value="JU765_v2.g4386.t2"/>
    <property type="gene ID" value="JU765_v2.g4386"/>
</dbReference>
<protein>
    <submittedName>
        <fullName evidence="2">Uncharacterized protein</fullName>
    </submittedName>
</protein>